<gene>
    <name evidence="8" type="ORF">BU16DRAFT_550638</name>
</gene>
<evidence type="ECO:0000256" key="3">
    <source>
        <dbReference type="ARBA" id="ARBA00022723"/>
    </source>
</evidence>
<keyword evidence="6 7" id="KW-0349">Heme</keyword>
<dbReference type="OrthoDB" id="1844152at2759"/>
<dbReference type="GO" id="GO:0020037">
    <property type="term" value="F:heme binding"/>
    <property type="evidence" value="ECO:0007669"/>
    <property type="project" value="InterPro"/>
</dbReference>
<name>A0A6A6QR28_9PEZI</name>
<dbReference type="InterPro" id="IPR002403">
    <property type="entry name" value="Cyt_P450_E_grp-IV"/>
</dbReference>
<evidence type="ECO:0000256" key="7">
    <source>
        <dbReference type="RuleBase" id="RU000461"/>
    </source>
</evidence>
<dbReference type="GO" id="GO:0016705">
    <property type="term" value="F:oxidoreductase activity, acting on paired donors, with incorporation or reduction of molecular oxygen"/>
    <property type="evidence" value="ECO:0007669"/>
    <property type="project" value="InterPro"/>
</dbReference>
<feature type="binding site" description="axial binding residue" evidence="6">
    <location>
        <position position="453"/>
    </location>
    <ligand>
        <name>heme</name>
        <dbReference type="ChEBI" id="CHEBI:30413"/>
    </ligand>
    <ligandPart>
        <name>Fe</name>
        <dbReference type="ChEBI" id="CHEBI:18248"/>
    </ligandPart>
</feature>
<evidence type="ECO:0000256" key="1">
    <source>
        <dbReference type="ARBA" id="ARBA00001971"/>
    </source>
</evidence>
<keyword evidence="3 6" id="KW-0479">Metal-binding</keyword>
<proteinExistence type="inferred from homology"/>
<protein>
    <submittedName>
        <fullName evidence="8">Cytochrome P450</fullName>
    </submittedName>
</protein>
<sequence>MEVLSSLAERGGPLLYTSVAVVALTWFLSTVFKSSTNAPWIGLEYGDAENRRAQFAKDASGLVRDGYTKFKNAAFKLSTQSADVVVVSGAALEEMKTETDKEHSSSAKALEILFSAKYTGFPSSGDDLKTVNLIRTNLTPGLARFVPVLFDTVDEALVADFPSCKEWTPVNVNQKLLRVIAKVSNRIFVGPELCLNEDWIAISIDFTLKVFAGANALGKWRPWLRPFMRYFIKEIDDTNNLKQRAEDFMVPIIKARRAAMEKGEFDENKPDDFLQWCLDQEGKTMNRKVERQAEIQLALSLGGIHTSSMMLTHSMYDLAARPELVALLREELQGLLDANNGKWNKTMLNDAWKLDSFMREVMRLNPSSFLGVQRLALHPFNLSDGTHIPAGTILQANLHGVYRDAAIYPDPDAFDPLRSYKQRKAASANEQAKYLFTTSNKESLGWGYGKHACPGRWFAENEIKLILATLVLKYDMKLVDEQAGRPANWQFGAQIMPDPTKEILLKEV</sequence>
<dbReference type="EMBL" id="MU004190">
    <property type="protein sequence ID" value="KAF2494845.1"/>
    <property type="molecule type" value="Genomic_DNA"/>
</dbReference>
<dbReference type="SUPFAM" id="SSF48264">
    <property type="entry name" value="Cytochrome P450"/>
    <property type="match status" value="1"/>
</dbReference>
<dbReference type="PANTHER" id="PTHR46206">
    <property type="entry name" value="CYTOCHROME P450"/>
    <property type="match status" value="1"/>
</dbReference>
<dbReference type="InterPro" id="IPR001128">
    <property type="entry name" value="Cyt_P450"/>
</dbReference>
<dbReference type="PROSITE" id="PS00086">
    <property type="entry name" value="CYTOCHROME_P450"/>
    <property type="match status" value="1"/>
</dbReference>
<dbReference type="Proteomes" id="UP000799750">
    <property type="component" value="Unassembled WGS sequence"/>
</dbReference>
<dbReference type="GO" id="GO:0005506">
    <property type="term" value="F:iron ion binding"/>
    <property type="evidence" value="ECO:0007669"/>
    <property type="project" value="InterPro"/>
</dbReference>
<evidence type="ECO:0000313" key="8">
    <source>
        <dbReference type="EMBL" id="KAF2494845.1"/>
    </source>
</evidence>
<evidence type="ECO:0000256" key="5">
    <source>
        <dbReference type="ARBA" id="ARBA00023004"/>
    </source>
</evidence>
<keyword evidence="7" id="KW-0503">Monooxygenase</keyword>
<reference evidence="8" key="1">
    <citation type="journal article" date="2020" name="Stud. Mycol.">
        <title>101 Dothideomycetes genomes: a test case for predicting lifestyles and emergence of pathogens.</title>
        <authorList>
            <person name="Haridas S."/>
            <person name="Albert R."/>
            <person name="Binder M."/>
            <person name="Bloem J."/>
            <person name="Labutti K."/>
            <person name="Salamov A."/>
            <person name="Andreopoulos B."/>
            <person name="Baker S."/>
            <person name="Barry K."/>
            <person name="Bills G."/>
            <person name="Bluhm B."/>
            <person name="Cannon C."/>
            <person name="Castanera R."/>
            <person name="Culley D."/>
            <person name="Daum C."/>
            <person name="Ezra D."/>
            <person name="Gonzalez J."/>
            <person name="Henrissat B."/>
            <person name="Kuo A."/>
            <person name="Liang C."/>
            <person name="Lipzen A."/>
            <person name="Lutzoni F."/>
            <person name="Magnuson J."/>
            <person name="Mondo S."/>
            <person name="Nolan M."/>
            <person name="Ohm R."/>
            <person name="Pangilinan J."/>
            <person name="Park H.-J."/>
            <person name="Ramirez L."/>
            <person name="Alfaro M."/>
            <person name="Sun H."/>
            <person name="Tritt A."/>
            <person name="Yoshinaga Y."/>
            <person name="Zwiers L.-H."/>
            <person name="Turgeon B."/>
            <person name="Goodwin S."/>
            <person name="Spatafora J."/>
            <person name="Crous P."/>
            <person name="Grigoriev I."/>
        </authorList>
    </citation>
    <scope>NUCLEOTIDE SEQUENCE</scope>
    <source>
        <strain evidence="8">CBS 269.34</strain>
    </source>
</reference>
<dbReference type="AlphaFoldDB" id="A0A6A6QR28"/>
<evidence type="ECO:0000256" key="4">
    <source>
        <dbReference type="ARBA" id="ARBA00023002"/>
    </source>
</evidence>
<organism evidence="8 9">
    <name type="scientific">Lophium mytilinum</name>
    <dbReference type="NCBI Taxonomy" id="390894"/>
    <lineage>
        <taxon>Eukaryota</taxon>
        <taxon>Fungi</taxon>
        <taxon>Dikarya</taxon>
        <taxon>Ascomycota</taxon>
        <taxon>Pezizomycotina</taxon>
        <taxon>Dothideomycetes</taxon>
        <taxon>Pleosporomycetidae</taxon>
        <taxon>Mytilinidiales</taxon>
        <taxon>Mytilinidiaceae</taxon>
        <taxon>Lophium</taxon>
    </lineage>
</organism>
<dbReference type="Gene3D" id="1.10.630.10">
    <property type="entry name" value="Cytochrome P450"/>
    <property type="match status" value="1"/>
</dbReference>
<dbReference type="GO" id="GO:0004497">
    <property type="term" value="F:monooxygenase activity"/>
    <property type="evidence" value="ECO:0007669"/>
    <property type="project" value="UniProtKB-KW"/>
</dbReference>
<comment type="similarity">
    <text evidence="2 7">Belongs to the cytochrome P450 family.</text>
</comment>
<keyword evidence="5 6" id="KW-0408">Iron</keyword>
<accession>A0A6A6QR28</accession>
<keyword evidence="9" id="KW-1185">Reference proteome</keyword>
<evidence type="ECO:0000256" key="6">
    <source>
        <dbReference type="PIRSR" id="PIRSR602403-1"/>
    </source>
</evidence>
<dbReference type="Pfam" id="PF00067">
    <property type="entry name" value="p450"/>
    <property type="match status" value="1"/>
</dbReference>
<dbReference type="PANTHER" id="PTHR46206:SF7">
    <property type="entry name" value="P450, PUTATIVE (EUROFUNG)-RELATED"/>
    <property type="match status" value="1"/>
</dbReference>
<dbReference type="PRINTS" id="PR00465">
    <property type="entry name" value="EP450IV"/>
</dbReference>
<keyword evidence="4 7" id="KW-0560">Oxidoreductase</keyword>
<evidence type="ECO:0000256" key="2">
    <source>
        <dbReference type="ARBA" id="ARBA00010617"/>
    </source>
</evidence>
<dbReference type="InterPro" id="IPR036396">
    <property type="entry name" value="Cyt_P450_sf"/>
</dbReference>
<comment type="cofactor">
    <cofactor evidence="1 6">
        <name>heme</name>
        <dbReference type="ChEBI" id="CHEBI:30413"/>
    </cofactor>
</comment>
<evidence type="ECO:0000313" key="9">
    <source>
        <dbReference type="Proteomes" id="UP000799750"/>
    </source>
</evidence>
<dbReference type="CDD" id="cd11041">
    <property type="entry name" value="CYP503A1-like"/>
    <property type="match status" value="1"/>
</dbReference>
<dbReference type="InterPro" id="IPR017972">
    <property type="entry name" value="Cyt_P450_CS"/>
</dbReference>